<evidence type="ECO:0000256" key="1">
    <source>
        <dbReference type="SAM" id="Phobius"/>
    </source>
</evidence>
<keyword evidence="1" id="KW-0812">Transmembrane</keyword>
<reference evidence="2" key="1">
    <citation type="submission" date="2021-02" db="EMBL/GenBank/DDBJ databases">
        <authorList>
            <person name="Nowell W R."/>
        </authorList>
    </citation>
    <scope>NUCLEOTIDE SEQUENCE</scope>
</reference>
<dbReference type="Proteomes" id="UP000681967">
    <property type="component" value="Unassembled WGS sequence"/>
</dbReference>
<sequence length="202" mass="21025">MSIRPPTYRVARPYSARGPTFISRPPPPGGVGAGLGKGAGSGGIAGLIGGLACPILCLGCLSTLAVLGLFATMIGAAAYMNGIQRQLRKSIQGADHIPPLSENMYRPRAPLPPPGRAGGAGMLSGLLGGLGGAVTCLCCLTALGLIGLWVTFIPFVAFFKYAYDQEVRARGGSPSIHNLQQFVILLAICLLTMRFVKRQMNT</sequence>
<keyword evidence="7" id="KW-1185">Reference proteome</keyword>
<protein>
    <submittedName>
        <fullName evidence="2">Uncharacterized protein</fullName>
    </submittedName>
</protein>
<dbReference type="EMBL" id="CAJOBG010001935">
    <property type="protein sequence ID" value="CAF3970420.1"/>
    <property type="molecule type" value="Genomic_DNA"/>
</dbReference>
<evidence type="ECO:0000313" key="4">
    <source>
        <dbReference type="EMBL" id="CAF3970420.1"/>
    </source>
</evidence>
<dbReference type="Proteomes" id="UP000663842">
    <property type="component" value="Unassembled WGS sequence"/>
</dbReference>
<keyword evidence="1" id="KW-0472">Membrane</keyword>
<proteinExistence type="predicted"/>
<dbReference type="Proteomes" id="UP000663887">
    <property type="component" value="Unassembled WGS sequence"/>
</dbReference>
<gene>
    <name evidence="5" type="ORF">BYL167_LOCUS30674</name>
    <name evidence="6" type="ORF">GIL414_LOCUS29819</name>
    <name evidence="4" type="ORF">OVN521_LOCUS13339</name>
    <name evidence="3" type="ORF">UXM345_LOCUS13389</name>
    <name evidence="2" type="ORF">XDN619_LOCUS23844</name>
</gene>
<evidence type="ECO:0000313" key="6">
    <source>
        <dbReference type="EMBL" id="CAF4393111.1"/>
    </source>
</evidence>
<dbReference type="EMBL" id="CAJOBJ010055298">
    <property type="protein sequence ID" value="CAF4393111.1"/>
    <property type="molecule type" value="Genomic_DNA"/>
</dbReference>
<dbReference type="EMBL" id="CAJOBF010001450">
    <property type="protein sequence ID" value="CAF3951982.1"/>
    <property type="molecule type" value="Genomic_DNA"/>
</dbReference>
<comment type="caution">
    <text evidence="2">The sequence shown here is derived from an EMBL/GenBank/DDBJ whole genome shotgun (WGS) entry which is preliminary data.</text>
</comment>
<dbReference type="AlphaFoldDB" id="A0A816VEN4"/>
<feature type="transmembrane region" description="Helical" evidence="1">
    <location>
        <begin position="47"/>
        <end position="80"/>
    </location>
</feature>
<dbReference type="EMBL" id="CAJOBH010051085">
    <property type="protein sequence ID" value="CAF4379533.1"/>
    <property type="molecule type" value="Genomic_DNA"/>
</dbReference>
<keyword evidence="1" id="KW-1133">Transmembrane helix</keyword>
<evidence type="ECO:0000313" key="2">
    <source>
        <dbReference type="EMBL" id="CAF2126401.1"/>
    </source>
</evidence>
<evidence type="ECO:0000313" key="3">
    <source>
        <dbReference type="EMBL" id="CAF3951982.1"/>
    </source>
</evidence>
<organism evidence="2 8">
    <name type="scientific">Rotaria magnacalcarata</name>
    <dbReference type="NCBI Taxonomy" id="392030"/>
    <lineage>
        <taxon>Eukaryota</taxon>
        <taxon>Metazoa</taxon>
        <taxon>Spiralia</taxon>
        <taxon>Gnathifera</taxon>
        <taxon>Rotifera</taxon>
        <taxon>Eurotatoria</taxon>
        <taxon>Bdelloidea</taxon>
        <taxon>Philodinida</taxon>
        <taxon>Philodinidae</taxon>
        <taxon>Rotaria</taxon>
    </lineage>
</organism>
<feature type="transmembrane region" description="Helical" evidence="1">
    <location>
        <begin position="126"/>
        <end position="159"/>
    </location>
</feature>
<accession>A0A816VEN4</accession>
<dbReference type="Proteomes" id="UP000681720">
    <property type="component" value="Unassembled WGS sequence"/>
</dbReference>
<evidence type="ECO:0000313" key="8">
    <source>
        <dbReference type="Proteomes" id="UP000663887"/>
    </source>
</evidence>
<name>A0A816VEN4_9BILA</name>
<dbReference type="EMBL" id="CAJNRG010010833">
    <property type="protein sequence ID" value="CAF2126401.1"/>
    <property type="molecule type" value="Genomic_DNA"/>
</dbReference>
<feature type="transmembrane region" description="Helical" evidence="1">
    <location>
        <begin position="179"/>
        <end position="196"/>
    </location>
</feature>
<evidence type="ECO:0000313" key="5">
    <source>
        <dbReference type="EMBL" id="CAF4379533.1"/>
    </source>
</evidence>
<evidence type="ECO:0000313" key="7">
    <source>
        <dbReference type="Proteomes" id="UP000663866"/>
    </source>
</evidence>
<dbReference type="Proteomes" id="UP000663866">
    <property type="component" value="Unassembled WGS sequence"/>
</dbReference>